<evidence type="ECO:0000313" key="3">
    <source>
        <dbReference type="WBParaSite" id="HPBE_0000866001-mRNA-1"/>
    </source>
</evidence>
<dbReference type="OrthoDB" id="1470350at2759"/>
<reference evidence="3" key="2">
    <citation type="submission" date="2019-09" db="UniProtKB">
        <authorList>
            <consortium name="WormBaseParasite"/>
        </authorList>
    </citation>
    <scope>IDENTIFICATION</scope>
</reference>
<accession>A0A3P7XR10</accession>
<proteinExistence type="predicted"/>
<dbReference type="AlphaFoldDB" id="A0A183FMM5"/>
<reference evidence="1 2" key="1">
    <citation type="submission" date="2018-11" db="EMBL/GenBank/DDBJ databases">
        <authorList>
            <consortium name="Pathogen Informatics"/>
        </authorList>
    </citation>
    <scope>NUCLEOTIDE SEQUENCE [LARGE SCALE GENOMIC DNA]</scope>
</reference>
<name>A0A183FMM5_HELPZ</name>
<sequence>MEEKCILALLMRHLRVRSLLRTDEMRVAAELIIRPLYGNRIKFERREYGDYTHCSA</sequence>
<accession>A0A183FMM5</accession>
<organism evidence="2 3">
    <name type="scientific">Heligmosomoides polygyrus</name>
    <name type="common">Parasitic roundworm</name>
    <dbReference type="NCBI Taxonomy" id="6339"/>
    <lineage>
        <taxon>Eukaryota</taxon>
        <taxon>Metazoa</taxon>
        <taxon>Ecdysozoa</taxon>
        <taxon>Nematoda</taxon>
        <taxon>Chromadorea</taxon>
        <taxon>Rhabditida</taxon>
        <taxon>Rhabditina</taxon>
        <taxon>Rhabditomorpha</taxon>
        <taxon>Strongyloidea</taxon>
        <taxon>Heligmosomidae</taxon>
        <taxon>Heligmosomoides</taxon>
    </lineage>
</organism>
<dbReference type="WBParaSite" id="HPBE_0000866001-mRNA-1">
    <property type="protein sequence ID" value="HPBE_0000866001-mRNA-1"/>
    <property type="gene ID" value="HPBE_0000866001"/>
</dbReference>
<protein>
    <submittedName>
        <fullName evidence="3">NR LBD domain-containing protein</fullName>
    </submittedName>
</protein>
<evidence type="ECO:0000313" key="2">
    <source>
        <dbReference type="Proteomes" id="UP000050761"/>
    </source>
</evidence>
<gene>
    <name evidence="1" type="ORF">HPBE_LOCUS8661</name>
</gene>
<keyword evidence="2" id="KW-1185">Reference proteome</keyword>
<dbReference type="EMBL" id="UZAH01026218">
    <property type="protein sequence ID" value="VDO77260.1"/>
    <property type="molecule type" value="Genomic_DNA"/>
</dbReference>
<evidence type="ECO:0000313" key="1">
    <source>
        <dbReference type="EMBL" id="VDO77260.1"/>
    </source>
</evidence>
<dbReference type="Proteomes" id="UP000050761">
    <property type="component" value="Unassembled WGS sequence"/>
</dbReference>